<feature type="region of interest" description="Disordered" evidence="3">
    <location>
        <begin position="43"/>
        <end position="62"/>
    </location>
</feature>
<evidence type="ECO:0000256" key="2">
    <source>
        <dbReference type="ARBA" id="ARBA00022840"/>
    </source>
</evidence>
<dbReference type="Pfam" id="PF00176">
    <property type="entry name" value="SNF2-rel_dom"/>
    <property type="match status" value="1"/>
</dbReference>
<accession>A0ABQ8R9B5</accession>
<dbReference type="Gene3D" id="3.40.50.10810">
    <property type="entry name" value="Tandem AAA-ATPase domain"/>
    <property type="match status" value="1"/>
</dbReference>
<comment type="caution">
    <text evidence="5">The sequence shown here is derived from an EMBL/GenBank/DDBJ whole genome shotgun (WGS) entry which is preliminary data.</text>
</comment>
<keyword evidence="2" id="KW-0067">ATP-binding</keyword>
<dbReference type="InterPro" id="IPR000330">
    <property type="entry name" value="SNF2_N"/>
</dbReference>
<evidence type="ECO:0000313" key="5">
    <source>
        <dbReference type="EMBL" id="KAJ4129851.1"/>
    </source>
</evidence>
<reference evidence="5" key="1">
    <citation type="submission" date="2022-09" db="EMBL/GenBank/DDBJ databases">
        <title>Fusarium specimens isolated from Avocado Roots.</title>
        <authorList>
            <person name="Stajich J."/>
            <person name="Roper C."/>
            <person name="Heimlech-Rivalta G."/>
        </authorList>
    </citation>
    <scope>NUCLEOTIDE SEQUENCE</scope>
    <source>
        <strain evidence="5">CF00095</strain>
    </source>
</reference>
<name>A0ABQ8R9B5_FUSEQ</name>
<dbReference type="InterPro" id="IPR038718">
    <property type="entry name" value="SNF2-like_sf"/>
</dbReference>
<evidence type="ECO:0000259" key="4">
    <source>
        <dbReference type="Pfam" id="PF00176"/>
    </source>
</evidence>
<feature type="compositionally biased region" description="Basic and acidic residues" evidence="3">
    <location>
        <begin position="44"/>
        <end position="55"/>
    </location>
</feature>
<organism evidence="5 6">
    <name type="scientific">Fusarium equiseti</name>
    <name type="common">Fusarium scirpi</name>
    <dbReference type="NCBI Taxonomy" id="61235"/>
    <lineage>
        <taxon>Eukaryota</taxon>
        <taxon>Fungi</taxon>
        <taxon>Dikarya</taxon>
        <taxon>Ascomycota</taxon>
        <taxon>Pezizomycotina</taxon>
        <taxon>Sordariomycetes</taxon>
        <taxon>Hypocreomycetidae</taxon>
        <taxon>Hypocreales</taxon>
        <taxon>Nectriaceae</taxon>
        <taxon>Fusarium</taxon>
        <taxon>Fusarium incarnatum-equiseti species complex</taxon>
    </lineage>
</organism>
<keyword evidence="6" id="KW-1185">Reference proteome</keyword>
<evidence type="ECO:0000313" key="6">
    <source>
        <dbReference type="Proteomes" id="UP001152024"/>
    </source>
</evidence>
<evidence type="ECO:0000256" key="1">
    <source>
        <dbReference type="ARBA" id="ARBA00022741"/>
    </source>
</evidence>
<sequence>MRQLATNAAKLSPATGRTIIFSTYPTISKRWLDKDSELFQFTPESEKGQAQEKNKNNKKRRLRKYTSLRPDEHTILKKGQRAKADGELITYFLRSKRVKQYEFDTIILDEAQYLRRTSGPYSNLLRLLNWKHLLFFTGTPIAGSLRDLLSPLTLIAHTNPSVECLSKLPKLVGYIPGLYLEDYNPFENKFEVLEGEKVLGDTRGIFSETFWEELNEGGIYQDLLLSLKQLASMTRMSDTLKPWFFSPDLLQAAAKELTWGMNLGSKVVKPLLQVLYTRRTMKTELILPDGTKSYPSDGMLPCTIRVEECSCFEDEPNGVLVKDQGTLYAQNLYSFENETVPEHTHAGDQPAQDTSQEVHMNFGAHRAGVISAFDQRTVKMLKNETPSFYGDKRKLVNRFATLADEMPMTQSRKKNAKKLQSGAEIVGLGVEHIELLLRRTNNGGLHYV</sequence>
<evidence type="ECO:0000256" key="3">
    <source>
        <dbReference type="SAM" id="MobiDB-lite"/>
    </source>
</evidence>
<protein>
    <recommendedName>
        <fullName evidence="4">SNF2 N-terminal domain-containing protein</fullName>
    </recommendedName>
</protein>
<gene>
    <name evidence="5" type="ORF">NW768_006821</name>
</gene>
<dbReference type="Proteomes" id="UP001152024">
    <property type="component" value="Unassembled WGS sequence"/>
</dbReference>
<keyword evidence="1" id="KW-0547">Nucleotide-binding</keyword>
<proteinExistence type="predicted"/>
<dbReference type="SUPFAM" id="SSF52540">
    <property type="entry name" value="P-loop containing nucleoside triphosphate hydrolases"/>
    <property type="match status" value="1"/>
</dbReference>
<dbReference type="EMBL" id="JAOQBH010000010">
    <property type="protein sequence ID" value="KAJ4129851.1"/>
    <property type="molecule type" value="Genomic_DNA"/>
</dbReference>
<dbReference type="InterPro" id="IPR027417">
    <property type="entry name" value="P-loop_NTPase"/>
</dbReference>
<feature type="domain" description="SNF2 N-terminal" evidence="4">
    <location>
        <begin position="73"/>
        <end position="155"/>
    </location>
</feature>